<dbReference type="UniPathway" id="UPA00143"/>
<keyword evidence="8 11" id="KW-0862">Zinc</keyword>
<dbReference type="PROSITE" id="PS00518">
    <property type="entry name" value="ZF_RING_1"/>
    <property type="match status" value="1"/>
</dbReference>
<dbReference type="Pfam" id="PF13445">
    <property type="entry name" value="zf-RING_UBOX"/>
    <property type="match status" value="1"/>
</dbReference>
<dbReference type="AlphaFoldDB" id="A0A2P6RTU6"/>
<keyword evidence="15" id="KW-1185">Reference proteome</keyword>
<sequence>MFCLSIYIATPLPLSYHPFHSPFFVLLKPLVLCVPPLKLQSSYYAFTNKTHFSTLADLSNSRIHLPQSIKMATEQYFEDAVVQSNSIGDDKCSFGKWNPVSEVSESENKSCGNFDCSICLDSVHDPVVTLCGHLYCWPCIYKWIQFQTPSSESQENQKQPQCPVCKTEVSESSLVPLYGRGQTTKPTKPSKGKAPNIGIVIPKRPLAPCGVDTPRTPSTSPYGTQQLHHRINPYQSQLSSTQGGSYAAAALPMHGPGDTATQVLNPTVGLFGEMVYARVFGNSITNVYTYPNSYNLAGSASPRVRRHVLQADKSLNRMCFFLFCCFMLCLILF</sequence>
<evidence type="ECO:0000256" key="8">
    <source>
        <dbReference type="ARBA" id="ARBA00022833"/>
    </source>
</evidence>
<dbReference type="PROSITE" id="PS50089">
    <property type="entry name" value="ZF_RING_2"/>
    <property type="match status" value="1"/>
</dbReference>
<evidence type="ECO:0000256" key="10">
    <source>
        <dbReference type="PROSITE-ProRule" id="PRU00175"/>
    </source>
</evidence>
<dbReference type="SUPFAM" id="SSF57850">
    <property type="entry name" value="RING/U-box"/>
    <property type="match status" value="1"/>
</dbReference>
<evidence type="ECO:0000256" key="2">
    <source>
        <dbReference type="ARBA" id="ARBA00004308"/>
    </source>
</evidence>
<dbReference type="InterPro" id="IPR013083">
    <property type="entry name" value="Znf_RING/FYVE/PHD"/>
</dbReference>
<evidence type="ECO:0000256" key="12">
    <source>
        <dbReference type="SAM" id="MobiDB-lite"/>
    </source>
</evidence>
<evidence type="ECO:0000256" key="9">
    <source>
        <dbReference type="ARBA" id="ARBA00023136"/>
    </source>
</evidence>
<dbReference type="OMA" id="RMRRQVM"/>
<dbReference type="Gramene" id="PRQ49832">
    <property type="protein sequence ID" value="PRQ49832"/>
    <property type="gene ID" value="RchiOBHm_Chr2g0126321"/>
</dbReference>
<keyword evidence="4 11" id="KW-0808">Transferase</keyword>
<dbReference type="GO" id="GO:0006511">
    <property type="term" value="P:ubiquitin-dependent protein catabolic process"/>
    <property type="evidence" value="ECO:0007669"/>
    <property type="project" value="UniProtKB-UniRule"/>
</dbReference>
<dbReference type="GO" id="GO:0008270">
    <property type="term" value="F:zinc ion binding"/>
    <property type="evidence" value="ECO:0007669"/>
    <property type="project" value="UniProtKB-KW"/>
</dbReference>
<evidence type="ECO:0000256" key="3">
    <source>
        <dbReference type="ARBA" id="ARBA00004906"/>
    </source>
</evidence>
<comment type="catalytic activity">
    <reaction evidence="1 11">
        <text>S-ubiquitinyl-[E2 ubiquitin-conjugating enzyme]-L-cysteine + [acceptor protein]-L-lysine = [E2 ubiquitin-conjugating enzyme]-L-cysteine + N(6)-ubiquitinyl-[acceptor protein]-L-lysine.</text>
        <dbReference type="EC" id="2.3.2.27"/>
    </reaction>
</comment>
<keyword evidence="5 11" id="KW-0479">Metal-binding</keyword>
<evidence type="ECO:0000256" key="6">
    <source>
        <dbReference type="ARBA" id="ARBA00022771"/>
    </source>
</evidence>
<reference evidence="14 15" key="1">
    <citation type="journal article" date="2018" name="Nat. Genet.">
        <title>The Rosa genome provides new insights in the design of modern roses.</title>
        <authorList>
            <person name="Bendahmane M."/>
        </authorList>
    </citation>
    <scope>NUCLEOTIDE SEQUENCE [LARGE SCALE GENOMIC DNA]</scope>
    <source>
        <strain evidence="15">cv. Old Blush</strain>
    </source>
</reference>
<dbReference type="Gene3D" id="3.30.40.10">
    <property type="entry name" value="Zinc/RING finger domain, C3HC4 (zinc finger)"/>
    <property type="match status" value="1"/>
</dbReference>
<proteinExistence type="predicted"/>
<comment type="function">
    <text evidence="11">E3 ubiquitin-protein ligase.</text>
</comment>
<keyword evidence="11" id="KW-0256">Endoplasmic reticulum</keyword>
<dbReference type="GO" id="GO:0061630">
    <property type="term" value="F:ubiquitin protein ligase activity"/>
    <property type="evidence" value="ECO:0007669"/>
    <property type="project" value="UniProtKB-UniRule"/>
</dbReference>
<feature type="domain" description="RING-type" evidence="13">
    <location>
        <begin position="116"/>
        <end position="166"/>
    </location>
</feature>
<accession>A0A2P6RTU6</accession>
<evidence type="ECO:0000256" key="7">
    <source>
        <dbReference type="ARBA" id="ARBA00022786"/>
    </source>
</evidence>
<evidence type="ECO:0000259" key="13">
    <source>
        <dbReference type="PROSITE" id="PS50089"/>
    </source>
</evidence>
<keyword evidence="7 11" id="KW-0833">Ubl conjugation pathway</keyword>
<gene>
    <name evidence="14" type="ORF">RchiOBHm_Chr2g0126321</name>
</gene>
<evidence type="ECO:0000256" key="4">
    <source>
        <dbReference type="ARBA" id="ARBA00022679"/>
    </source>
</evidence>
<dbReference type="InterPro" id="IPR045103">
    <property type="entry name" value="RNF5/RNF185-like"/>
</dbReference>
<evidence type="ECO:0000313" key="15">
    <source>
        <dbReference type="Proteomes" id="UP000238479"/>
    </source>
</evidence>
<feature type="region of interest" description="Disordered" evidence="12">
    <location>
        <begin position="176"/>
        <end position="197"/>
    </location>
</feature>
<evidence type="ECO:0000256" key="11">
    <source>
        <dbReference type="RuleBase" id="RU369090"/>
    </source>
</evidence>
<dbReference type="GO" id="GO:0005789">
    <property type="term" value="C:endoplasmic reticulum membrane"/>
    <property type="evidence" value="ECO:0007669"/>
    <property type="project" value="UniProtKB-SubCell"/>
</dbReference>
<dbReference type="InterPro" id="IPR001841">
    <property type="entry name" value="Znf_RING"/>
</dbReference>
<dbReference type="Proteomes" id="UP000238479">
    <property type="component" value="Chromosome 2"/>
</dbReference>
<dbReference type="PANTHER" id="PTHR12313">
    <property type="entry name" value="E3 UBIQUITIN-PROTEIN LIGASE RNF5-RELATED"/>
    <property type="match status" value="1"/>
</dbReference>
<comment type="pathway">
    <text evidence="3 11">Protein modification; protein ubiquitination.</text>
</comment>
<dbReference type="InterPro" id="IPR027370">
    <property type="entry name" value="Znf-RING_euk"/>
</dbReference>
<dbReference type="InterPro" id="IPR017907">
    <property type="entry name" value="Znf_RING_CS"/>
</dbReference>
<dbReference type="SMART" id="SM00184">
    <property type="entry name" value="RING"/>
    <property type="match status" value="1"/>
</dbReference>
<comment type="subcellular location">
    <subcellularLocation>
        <location evidence="2">Endomembrane system</location>
    </subcellularLocation>
    <subcellularLocation>
        <location evidence="11">Endoplasmic reticulum membrane</location>
        <topology evidence="11">Single-pass type IV membrane protein</topology>
    </subcellularLocation>
</comment>
<organism evidence="14 15">
    <name type="scientific">Rosa chinensis</name>
    <name type="common">China rose</name>
    <dbReference type="NCBI Taxonomy" id="74649"/>
    <lineage>
        <taxon>Eukaryota</taxon>
        <taxon>Viridiplantae</taxon>
        <taxon>Streptophyta</taxon>
        <taxon>Embryophyta</taxon>
        <taxon>Tracheophyta</taxon>
        <taxon>Spermatophyta</taxon>
        <taxon>Magnoliopsida</taxon>
        <taxon>eudicotyledons</taxon>
        <taxon>Gunneridae</taxon>
        <taxon>Pentapetalae</taxon>
        <taxon>rosids</taxon>
        <taxon>fabids</taxon>
        <taxon>Rosales</taxon>
        <taxon>Rosaceae</taxon>
        <taxon>Rosoideae</taxon>
        <taxon>Rosoideae incertae sedis</taxon>
        <taxon>Rosa</taxon>
    </lineage>
</organism>
<protein>
    <recommendedName>
        <fullName evidence="11">E3 ubiquitin-protein ligase RMA</fullName>
        <ecNumber evidence="11">2.3.2.27</ecNumber>
    </recommendedName>
    <alternativeName>
        <fullName evidence="11">Protein RING membrane-anchor</fullName>
    </alternativeName>
    <alternativeName>
        <fullName evidence="11">RING-type E3 ubiquitin transferase RMA</fullName>
    </alternativeName>
</protein>
<comment type="caution">
    <text evidence="14">The sequence shown here is derived from an EMBL/GenBank/DDBJ whole genome shotgun (WGS) entry which is preliminary data.</text>
</comment>
<evidence type="ECO:0000256" key="5">
    <source>
        <dbReference type="ARBA" id="ARBA00022723"/>
    </source>
</evidence>
<keyword evidence="6 10" id="KW-0863">Zinc-finger</keyword>
<comment type="domain">
    <text evidence="11">The RING-type zinc finger domain is responsible for E3 ligase activity.</text>
</comment>
<dbReference type="EC" id="2.3.2.27" evidence="11"/>
<name>A0A2P6RTU6_ROSCH</name>
<dbReference type="STRING" id="74649.A0A2P6RTU6"/>
<evidence type="ECO:0000256" key="1">
    <source>
        <dbReference type="ARBA" id="ARBA00000900"/>
    </source>
</evidence>
<keyword evidence="9" id="KW-0472">Membrane</keyword>
<dbReference type="EMBL" id="PDCK01000040">
    <property type="protein sequence ID" value="PRQ49832.1"/>
    <property type="molecule type" value="Genomic_DNA"/>
</dbReference>
<dbReference type="GO" id="GO:0016567">
    <property type="term" value="P:protein ubiquitination"/>
    <property type="evidence" value="ECO:0007669"/>
    <property type="project" value="UniProtKB-UniPathway"/>
</dbReference>
<evidence type="ECO:0000313" key="14">
    <source>
        <dbReference type="EMBL" id="PRQ49832.1"/>
    </source>
</evidence>